<evidence type="ECO:0000313" key="1">
    <source>
        <dbReference type="EMBL" id="CAG8549395.1"/>
    </source>
</evidence>
<protein>
    <submittedName>
        <fullName evidence="1">4032_t:CDS:1</fullName>
    </submittedName>
</protein>
<accession>A0A9N9AZL0</accession>
<dbReference type="Proteomes" id="UP000789508">
    <property type="component" value="Unassembled WGS sequence"/>
</dbReference>
<dbReference type="AlphaFoldDB" id="A0A9N9AZL0"/>
<organism evidence="1 2">
    <name type="scientific">Ambispora leptoticha</name>
    <dbReference type="NCBI Taxonomy" id="144679"/>
    <lineage>
        <taxon>Eukaryota</taxon>
        <taxon>Fungi</taxon>
        <taxon>Fungi incertae sedis</taxon>
        <taxon>Mucoromycota</taxon>
        <taxon>Glomeromycotina</taxon>
        <taxon>Glomeromycetes</taxon>
        <taxon>Archaeosporales</taxon>
        <taxon>Ambisporaceae</taxon>
        <taxon>Ambispora</taxon>
    </lineage>
</organism>
<reference evidence="1" key="1">
    <citation type="submission" date="2021-06" db="EMBL/GenBank/DDBJ databases">
        <authorList>
            <person name="Kallberg Y."/>
            <person name="Tangrot J."/>
            <person name="Rosling A."/>
        </authorList>
    </citation>
    <scope>NUCLEOTIDE SEQUENCE</scope>
    <source>
        <strain evidence="1">FL130A</strain>
    </source>
</reference>
<keyword evidence="2" id="KW-1185">Reference proteome</keyword>
<evidence type="ECO:0000313" key="2">
    <source>
        <dbReference type="Proteomes" id="UP000789508"/>
    </source>
</evidence>
<sequence>MVVEVEMTVLCQLLNVVSFKEDGRRFVLHLEEADPKSSLNAPLIEFPARKDEYQQRLLKLHTSEYK</sequence>
<comment type="caution">
    <text evidence="1">The sequence shown here is derived from an EMBL/GenBank/DDBJ whole genome shotgun (WGS) entry which is preliminary data.</text>
</comment>
<gene>
    <name evidence="1" type="ORF">ALEPTO_LOCUS5801</name>
</gene>
<name>A0A9N9AZL0_9GLOM</name>
<dbReference type="EMBL" id="CAJVPS010001753">
    <property type="protein sequence ID" value="CAG8549395.1"/>
    <property type="molecule type" value="Genomic_DNA"/>
</dbReference>
<proteinExistence type="predicted"/>